<keyword evidence="2" id="KW-1185">Reference proteome</keyword>
<gene>
    <name evidence="1" type="ORF">CSSPJE1EN1_LOCUS20302</name>
</gene>
<proteinExistence type="predicted"/>
<dbReference type="EMBL" id="OZ020101">
    <property type="protein sequence ID" value="CAK9274824.1"/>
    <property type="molecule type" value="Genomic_DNA"/>
</dbReference>
<dbReference type="Proteomes" id="UP001497444">
    <property type="component" value="Chromosome 6"/>
</dbReference>
<sequence>MEFATQQKVIEDLSNNYKQEEGMVLTIKTSKEKQVVMKCDRGGEYVNMLNLTDETRQRETHTRRTGCEFEVVCSSMKGV</sequence>
<reference evidence="1" key="1">
    <citation type="submission" date="2024-02" db="EMBL/GenBank/DDBJ databases">
        <authorList>
            <consortium name="ELIXIR-Norway"/>
            <consortium name="Elixir Norway"/>
        </authorList>
    </citation>
    <scope>NUCLEOTIDE SEQUENCE</scope>
</reference>
<accession>A0ABP0X6Z1</accession>
<name>A0ABP0X6Z1_9BRYO</name>
<protein>
    <submittedName>
        <fullName evidence="1">Uncharacterized protein</fullName>
    </submittedName>
</protein>
<organism evidence="1 2">
    <name type="scientific">Sphagnum jensenii</name>
    <dbReference type="NCBI Taxonomy" id="128206"/>
    <lineage>
        <taxon>Eukaryota</taxon>
        <taxon>Viridiplantae</taxon>
        <taxon>Streptophyta</taxon>
        <taxon>Embryophyta</taxon>
        <taxon>Bryophyta</taxon>
        <taxon>Sphagnophytina</taxon>
        <taxon>Sphagnopsida</taxon>
        <taxon>Sphagnales</taxon>
        <taxon>Sphagnaceae</taxon>
        <taxon>Sphagnum</taxon>
    </lineage>
</organism>
<evidence type="ECO:0000313" key="1">
    <source>
        <dbReference type="EMBL" id="CAK9274824.1"/>
    </source>
</evidence>
<evidence type="ECO:0000313" key="2">
    <source>
        <dbReference type="Proteomes" id="UP001497444"/>
    </source>
</evidence>